<organism evidence="1 2">
    <name type="scientific">Sistotremastrum suecicum HHB10207 ss-3</name>
    <dbReference type="NCBI Taxonomy" id="1314776"/>
    <lineage>
        <taxon>Eukaryota</taxon>
        <taxon>Fungi</taxon>
        <taxon>Dikarya</taxon>
        <taxon>Basidiomycota</taxon>
        <taxon>Agaricomycotina</taxon>
        <taxon>Agaricomycetes</taxon>
        <taxon>Sistotremastrales</taxon>
        <taxon>Sistotremastraceae</taxon>
        <taxon>Sistotremastrum</taxon>
    </lineage>
</organism>
<name>A0A165WJH4_9AGAM</name>
<keyword evidence="2" id="KW-1185">Reference proteome</keyword>
<accession>A0A165WJH4</accession>
<reference evidence="1 2" key="1">
    <citation type="journal article" date="2016" name="Mol. Biol. Evol.">
        <title>Comparative Genomics of Early-Diverging Mushroom-Forming Fungi Provides Insights into the Origins of Lignocellulose Decay Capabilities.</title>
        <authorList>
            <person name="Nagy L.G."/>
            <person name="Riley R."/>
            <person name="Tritt A."/>
            <person name="Adam C."/>
            <person name="Daum C."/>
            <person name="Floudas D."/>
            <person name="Sun H."/>
            <person name="Yadav J.S."/>
            <person name="Pangilinan J."/>
            <person name="Larsson K.H."/>
            <person name="Matsuura K."/>
            <person name="Barry K."/>
            <person name="Labutti K."/>
            <person name="Kuo R."/>
            <person name="Ohm R.A."/>
            <person name="Bhattacharya S.S."/>
            <person name="Shirouzu T."/>
            <person name="Yoshinaga Y."/>
            <person name="Martin F.M."/>
            <person name="Grigoriev I.V."/>
            <person name="Hibbett D.S."/>
        </authorList>
    </citation>
    <scope>NUCLEOTIDE SEQUENCE [LARGE SCALE GENOMIC DNA]</scope>
    <source>
        <strain evidence="1 2">HHB10207 ss-3</strain>
    </source>
</reference>
<sequence>GCTSSAVSRCRRADDVSHHISDTSPLCSRRRDCKITFVIPYPAEELPSQVDPQRLPRLTHDLDIVSIRHADTGITCRIELKVGKPPIHNALHDLCEKTLNIEKSRSMLHHSPHNALIFPTWYLRRRPNNVNLIDDEPKIAAINEVLLRCAQLYTLPVDMTIMTAFPATALSPRLLFIILQEGRVVEHSKNYVRQEGHLTLKYLCATIGLAPTTRQIRVPPIIPAFELNRQQRYLRHIPRLLTNFRLQLRIVKTSTGIFRQRVQHRLEYSVWLFTQEEPAHAYNLNQRGPPGWPRCSERNIRYCFELGCQLLPSIGAKNVIAQHLVTEKWVSIKHRVYHEQLL</sequence>
<protein>
    <submittedName>
        <fullName evidence="1">Uncharacterized protein</fullName>
    </submittedName>
</protein>
<dbReference type="Proteomes" id="UP000076798">
    <property type="component" value="Unassembled WGS sequence"/>
</dbReference>
<evidence type="ECO:0000313" key="1">
    <source>
        <dbReference type="EMBL" id="KZT31229.1"/>
    </source>
</evidence>
<evidence type="ECO:0000313" key="2">
    <source>
        <dbReference type="Proteomes" id="UP000076798"/>
    </source>
</evidence>
<feature type="non-terminal residue" evidence="1">
    <location>
        <position position="1"/>
    </location>
</feature>
<dbReference type="EMBL" id="KV428719">
    <property type="protein sequence ID" value="KZT31229.1"/>
    <property type="molecule type" value="Genomic_DNA"/>
</dbReference>
<gene>
    <name evidence="1" type="ORF">SISSUDRAFT_1038591</name>
</gene>
<dbReference type="AlphaFoldDB" id="A0A165WJH4"/>
<proteinExistence type="predicted"/>